<dbReference type="RefSeq" id="WP_184311424.1">
    <property type="nucleotide sequence ID" value="NZ_JACHEN010000018.1"/>
</dbReference>
<evidence type="ECO:0000256" key="5">
    <source>
        <dbReference type="PIRSR" id="PIRSR004846-1"/>
    </source>
</evidence>
<dbReference type="Pfam" id="PF13531">
    <property type="entry name" value="SBP_bac_11"/>
    <property type="match status" value="1"/>
</dbReference>
<reference evidence="6 7" key="1">
    <citation type="submission" date="2020-08" db="EMBL/GenBank/DDBJ databases">
        <title>Genomic Encyclopedia of Type Strains, Phase IV (KMG-IV): sequencing the most valuable type-strain genomes for metagenomic binning, comparative biology and taxonomic classification.</title>
        <authorList>
            <person name="Goeker M."/>
        </authorList>
    </citation>
    <scope>NUCLEOTIDE SEQUENCE [LARGE SCALE GENOMIC DNA]</scope>
    <source>
        <strain evidence="6 7">DSM 103526</strain>
    </source>
</reference>
<comment type="caution">
    <text evidence="6">The sequence shown here is derived from an EMBL/GenBank/DDBJ whole genome shotgun (WGS) entry which is preliminary data.</text>
</comment>
<name>A0A841KTI6_9FIRM</name>
<keyword evidence="7" id="KW-1185">Reference proteome</keyword>
<dbReference type="InterPro" id="IPR005950">
    <property type="entry name" value="ModA"/>
</dbReference>
<evidence type="ECO:0000313" key="7">
    <source>
        <dbReference type="Proteomes" id="UP000579281"/>
    </source>
</evidence>
<dbReference type="GO" id="GO:1901359">
    <property type="term" value="F:tungstate binding"/>
    <property type="evidence" value="ECO:0007669"/>
    <property type="project" value="UniProtKB-ARBA"/>
</dbReference>
<dbReference type="AlphaFoldDB" id="A0A841KTI6"/>
<dbReference type="GO" id="GO:0046872">
    <property type="term" value="F:metal ion binding"/>
    <property type="evidence" value="ECO:0007669"/>
    <property type="project" value="UniProtKB-KW"/>
</dbReference>
<comment type="similarity">
    <text evidence="1">Belongs to the bacterial solute-binding protein ModA family.</text>
</comment>
<organism evidence="6 7">
    <name type="scientific">Anaerosolibacter carboniphilus</name>
    <dbReference type="NCBI Taxonomy" id="1417629"/>
    <lineage>
        <taxon>Bacteria</taxon>
        <taxon>Bacillati</taxon>
        <taxon>Bacillota</taxon>
        <taxon>Clostridia</taxon>
        <taxon>Peptostreptococcales</taxon>
        <taxon>Thermotaleaceae</taxon>
        <taxon>Anaerosolibacter</taxon>
    </lineage>
</organism>
<dbReference type="SUPFAM" id="SSF53850">
    <property type="entry name" value="Periplasmic binding protein-like II"/>
    <property type="match status" value="1"/>
</dbReference>
<feature type="binding site" evidence="5">
    <location>
        <position position="174"/>
    </location>
    <ligand>
        <name>molybdate</name>
        <dbReference type="ChEBI" id="CHEBI:36264"/>
    </ligand>
</feature>
<feature type="binding site" evidence="5">
    <location>
        <position position="66"/>
    </location>
    <ligand>
        <name>molybdate</name>
        <dbReference type="ChEBI" id="CHEBI:36264"/>
    </ligand>
</feature>
<dbReference type="CDD" id="cd13537">
    <property type="entry name" value="PBP2_YvgL_like"/>
    <property type="match status" value="1"/>
</dbReference>
<dbReference type="InterPro" id="IPR041879">
    <property type="entry name" value="YvgL-like_PBP2"/>
</dbReference>
<feature type="binding site" evidence="5">
    <location>
        <position position="192"/>
    </location>
    <ligand>
        <name>molybdate</name>
        <dbReference type="ChEBI" id="CHEBI:36264"/>
    </ligand>
</feature>
<feature type="binding site" evidence="5">
    <location>
        <position position="147"/>
    </location>
    <ligand>
        <name>molybdate</name>
        <dbReference type="ChEBI" id="CHEBI:36264"/>
    </ligand>
</feature>
<dbReference type="Gene3D" id="3.40.190.10">
    <property type="entry name" value="Periplasmic binding protein-like II"/>
    <property type="match status" value="2"/>
</dbReference>
<dbReference type="PIRSF" id="PIRSF004846">
    <property type="entry name" value="ModA"/>
    <property type="match status" value="1"/>
</dbReference>
<keyword evidence="2 5" id="KW-0500">Molybdenum</keyword>
<dbReference type="PANTHER" id="PTHR30632:SF0">
    <property type="entry name" value="SULFATE-BINDING PROTEIN"/>
    <property type="match status" value="1"/>
</dbReference>
<dbReference type="Proteomes" id="UP000579281">
    <property type="component" value="Unassembled WGS sequence"/>
</dbReference>
<evidence type="ECO:0000256" key="1">
    <source>
        <dbReference type="ARBA" id="ARBA00009175"/>
    </source>
</evidence>
<dbReference type="PANTHER" id="PTHR30632">
    <property type="entry name" value="MOLYBDATE-BINDING PERIPLASMIC PROTEIN"/>
    <property type="match status" value="1"/>
</dbReference>
<protein>
    <submittedName>
        <fullName evidence="6">Molybdate transport system substrate-binding protein</fullName>
    </submittedName>
</protein>
<evidence type="ECO:0000256" key="4">
    <source>
        <dbReference type="ARBA" id="ARBA00022729"/>
    </source>
</evidence>
<dbReference type="GO" id="GO:0030973">
    <property type="term" value="F:molybdate ion binding"/>
    <property type="evidence" value="ECO:0007669"/>
    <property type="project" value="TreeGrafter"/>
</dbReference>
<dbReference type="InterPro" id="IPR050682">
    <property type="entry name" value="ModA/WtpA"/>
</dbReference>
<sequence>MKKSFLVLLTLGMLLGLMWCSPHKDSSQSKTIYVLAAASLQDSFTEIQKNFEQATGIKLILNFAGSGTLQKQIEEGAPCDVFISAAPKQMDALVAKNLMDRGSSIDLLRNRLVLIVSEAYKDKIASASDLADQDIRVSIGDPEVVPAGQYAKDSLVYLNLWEGIQHKIVFAKDVRQVMAYVERGEVDAGIIYRSDAVHLKSSFIKETFDEEWHNPIVYPAAMATDSKEKDAAARFLSFIQNEESIKIFEKNGFEFNKKVE</sequence>
<keyword evidence="3 5" id="KW-0479">Metal-binding</keyword>
<evidence type="ECO:0000313" key="6">
    <source>
        <dbReference type="EMBL" id="MBB6216906.1"/>
    </source>
</evidence>
<evidence type="ECO:0000256" key="2">
    <source>
        <dbReference type="ARBA" id="ARBA00022505"/>
    </source>
</evidence>
<dbReference type="NCBIfam" id="TIGR01256">
    <property type="entry name" value="modA"/>
    <property type="match status" value="1"/>
</dbReference>
<evidence type="ECO:0000256" key="3">
    <source>
        <dbReference type="ARBA" id="ARBA00022723"/>
    </source>
</evidence>
<gene>
    <name evidence="6" type="ORF">HNQ80_003011</name>
</gene>
<accession>A0A841KTI6</accession>
<proteinExistence type="inferred from homology"/>
<dbReference type="FunFam" id="3.40.190.10:FF:000035">
    <property type="entry name" value="Molybdate ABC transporter substrate-binding protein"/>
    <property type="match status" value="1"/>
</dbReference>
<dbReference type="EMBL" id="JACHEN010000018">
    <property type="protein sequence ID" value="MBB6216906.1"/>
    <property type="molecule type" value="Genomic_DNA"/>
</dbReference>
<feature type="binding site" evidence="5">
    <location>
        <position position="39"/>
    </location>
    <ligand>
        <name>molybdate</name>
        <dbReference type="ChEBI" id="CHEBI:36264"/>
    </ligand>
</feature>
<dbReference type="GO" id="GO:0015689">
    <property type="term" value="P:molybdate ion transport"/>
    <property type="evidence" value="ECO:0007669"/>
    <property type="project" value="InterPro"/>
</dbReference>
<keyword evidence="4" id="KW-0732">Signal</keyword>